<evidence type="ECO:0000256" key="1">
    <source>
        <dbReference type="ARBA" id="ARBA00038240"/>
    </source>
</evidence>
<dbReference type="InterPro" id="IPR011009">
    <property type="entry name" value="Kinase-like_dom_sf"/>
</dbReference>
<proteinExistence type="inferred from homology"/>
<name>A0ABY7SKR4_9RHOB</name>
<protein>
    <submittedName>
        <fullName evidence="3">Phosphotransferase</fullName>
    </submittedName>
</protein>
<evidence type="ECO:0000313" key="4">
    <source>
        <dbReference type="Proteomes" id="UP001219349"/>
    </source>
</evidence>
<dbReference type="Gene3D" id="3.90.1200.10">
    <property type="match status" value="1"/>
</dbReference>
<sequence>MSAVVEQALALWGLSGARYALVAARENALYRVTANGVSHALRLHRKGYRSDQELWSELELMSAVARGGIQVPDPIPSTSGRMLHVIDGIQVDVLTWLQGGTVAEALARATGAERVAIFRQVGCRMARMHDVTDAWPLPGGFMRCAWDRAGLLGDAPLWDRFWANPALDDKDRALFLAFRDRANTVLEQSQDSLDYGLIHADLVSLNMMVDEGQVRFIDFDDSGFGFRIFDIATALFKHSSEPDYTALQSALLDGYASVRPLDLAALDLFLALRAATYVGWNITRLAEDGAAARNDRFICEARRLARNYLSRSQQS</sequence>
<dbReference type="Gene3D" id="3.30.200.20">
    <property type="entry name" value="Phosphorylase Kinase, domain 1"/>
    <property type="match status" value="1"/>
</dbReference>
<dbReference type="InterPro" id="IPR002575">
    <property type="entry name" value="Aminoglycoside_PTrfase"/>
</dbReference>
<dbReference type="Pfam" id="PF01636">
    <property type="entry name" value="APH"/>
    <property type="match status" value="1"/>
</dbReference>
<dbReference type="InterPro" id="IPR050249">
    <property type="entry name" value="Pseudomonas-type_ThrB"/>
</dbReference>
<accession>A0ABY7SKR4</accession>
<dbReference type="PANTHER" id="PTHR21064">
    <property type="entry name" value="AMINOGLYCOSIDE PHOSPHOTRANSFERASE DOMAIN-CONTAINING PROTEIN-RELATED"/>
    <property type="match status" value="1"/>
</dbReference>
<organism evidence="3 4">
    <name type="scientific">Paracoccus fistulariae</name>
    <dbReference type="NCBI Taxonomy" id="658446"/>
    <lineage>
        <taxon>Bacteria</taxon>
        <taxon>Pseudomonadati</taxon>
        <taxon>Pseudomonadota</taxon>
        <taxon>Alphaproteobacteria</taxon>
        <taxon>Rhodobacterales</taxon>
        <taxon>Paracoccaceae</taxon>
        <taxon>Paracoccus</taxon>
    </lineage>
</organism>
<dbReference type="SUPFAM" id="SSF56112">
    <property type="entry name" value="Protein kinase-like (PK-like)"/>
    <property type="match status" value="1"/>
</dbReference>
<dbReference type="PANTHER" id="PTHR21064:SF6">
    <property type="entry name" value="AMINOGLYCOSIDE PHOSPHOTRANSFERASE DOMAIN-CONTAINING PROTEIN"/>
    <property type="match status" value="1"/>
</dbReference>
<comment type="similarity">
    <text evidence="1">Belongs to the pseudomonas-type ThrB family.</text>
</comment>
<gene>
    <name evidence="3" type="ORF">JHX87_13885</name>
</gene>
<dbReference type="Proteomes" id="UP001219349">
    <property type="component" value="Chromosome"/>
</dbReference>
<keyword evidence="4" id="KW-1185">Reference proteome</keyword>
<evidence type="ECO:0000313" key="3">
    <source>
        <dbReference type="EMBL" id="WCR06561.1"/>
    </source>
</evidence>
<feature type="domain" description="Aminoglycoside phosphotransferase" evidence="2">
    <location>
        <begin position="25"/>
        <end position="261"/>
    </location>
</feature>
<reference evidence="3 4" key="1">
    <citation type="submission" date="2021-01" db="EMBL/GenBank/DDBJ databases">
        <title>Biogeographic distribution of Paracoccus.</title>
        <authorList>
            <person name="Hollensteiner J."/>
            <person name="Leineberger J."/>
            <person name="Brinkhoff T."/>
            <person name="Daniel R."/>
        </authorList>
    </citation>
    <scope>NUCLEOTIDE SEQUENCE [LARGE SCALE GENOMIC DNA]</scope>
    <source>
        <strain evidence="3 4">KCTC 22803</strain>
    </source>
</reference>
<dbReference type="EMBL" id="CP067136">
    <property type="protein sequence ID" value="WCR06561.1"/>
    <property type="molecule type" value="Genomic_DNA"/>
</dbReference>
<dbReference type="RefSeq" id="WP_271885640.1">
    <property type="nucleotide sequence ID" value="NZ_CP067136.1"/>
</dbReference>
<evidence type="ECO:0000259" key="2">
    <source>
        <dbReference type="Pfam" id="PF01636"/>
    </source>
</evidence>